<organism evidence="3 4">
    <name type="scientific">Geotrichum candidum</name>
    <name type="common">Oospora lactis</name>
    <name type="synonym">Dipodascus geotrichum</name>
    <dbReference type="NCBI Taxonomy" id="1173061"/>
    <lineage>
        <taxon>Eukaryota</taxon>
        <taxon>Fungi</taxon>
        <taxon>Dikarya</taxon>
        <taxon>Ascomycota</taxon>
        <taxon>Saccharomycotina</taxon>
        <taxon>Dipodascomycetes</taxon>
        <taxon>Dipodascales</taxon>
        <taxon>Dipodascaceae</taxon>
        <taxon>Geotrichum</taxon>
    </lineage>
</organism>
<comment type="similarity">
    <text evidence="1">Belongs to the ANP1/MMN9/VAN1 family.</text>
</comment>
<name>A0A9P5G568_GEOCN</name>
<evidence type="ECO:0000313" key="4">
    <source>
        <dbReference type="Proteomes" id="UP000750522"/>
    </source>
</evidence>
<sequence length="405" mass="43958">MHMKLLAYKDHVPRWVLVVVGVFTTTFLFLAATSNLPFGSSTNLHKFYCHGRAMTPQDAASGLYATWAGGDGKQRKKEFNTHVAVDVSEVESIQHFEFAADDNNSDGDEARVLALTPMINEADAKGLPEYFKRLGDLHYSHDRIDIGILVPAGEQYSSLRKAVRAAADAVQESKRPFRSLRVVTKSLDGSDSNGCRNGEDAKARNYLVAATLLPSHVYVLWHDVNLVDAPATLIEDLIRANADIATPNTWAKGATAAAGGPEGGDYRAWTESPAGSKLALGLPKDTIIPAGDRGRTYETDRTYLAVQGQNVLDADKANPDNDKNVDEEVLFAQVPLDAVGTAALLVRADVHRTGIVFPWFSFENQCGSEGFGKMARRAGYNILGLPNYIVWTGTATTDSAADKTE</sequence>
<dbReference type="AlphaFoldDB" id="A0A9P5G568"/>
<dbReference type="InterPro" id="IPR052086">
    <property type="entry name" value="Mannan_Polymerase_Subunit"/>
</dbReference>
<dbReference type="GO" id="GO:0000136">
    <property type="term" value="C:mannan polymerase complex"/>
    <property type="evidence" value="ECO:0007669"/>
    <property type="project" value="TreeGrafter"/>
</dbReference>
<dbReference type="GO" id="GO:0000009">
    <property type="term" value="F:alpha-1,6-mannosyltransferase activity"/>
    <property type="evidence" value="ECO:0007669"/>
    <property type="project" value="TreeGrafter"/>
</dbReference>
<dbReference type="GO" id="GO:0000032">
    <property type="term" value="P:cell wall mannoprotein biosynthetic process"/>
    <property type="evidence" value="ECO:0007669"/>
    <property type="project" value="TreeGrafter"/>
</dbReference>
<dbReference type="InterPro" id="IPR029044">
    <property type="entry name" value="Nucleotide-diphossugar_trans"/>
</dbReference>
<feature type="transmembrane region" description="Helical" evidence="2">
    <location>
        <begin position="12"/>
        <end position="32"/>
    </location>
</feature>
<reference evidence="3" key="2">
    <citation type="submission" date="2020-01" db="EMBL/GenBank/DDBJ databases">
        <authorList>
            <person name="Perkins V."/>
            <person name="Lessard M.-H."/>
            <person name="Dugat-Bony E."/>
            <person name="Frenette M."/>
            <person name="Labrie S."/>
        </authorList>
    </citation>
    <scope>NUCLEOTIDE SEQUENCE</scope>
    <source>
        <strain evidence="3">LMA-70</strain>
    </source>
</reference>
<dbReference type="Gene3D" id="3.90.550.10">
    <property type="entry name" value="Spore Coat Polysaccharide Biosynthesis Protein SpsA, Chain A"/>
    <property type="match status" value="1"/>
</dbReference>
<dbReference type="GO" id="GO:0006487">
    <property type="term" value="P:protein N-linked glycosylation"/>
    <property type="evidence" value="ECO:0007669"/>
    <property type="project" value="TreeGrafter"/>
</dbReference>
<protein>
    <recommendedName>
        <fullName evidence="5">Mannan polymerase II complex ANP1 subunit</fullName>
    </recommendedName>
</protein>
<evidence type="ECO:0000256" key="1">
    <source>
        <dbReference type="ARBA" id="ARBA00037964"/>
    </source>
</evidence>
<evidence type="ECO:0000313" key="3">
    <source>
        <dbReference type="EMBL" id="KAF5100027.1"/>
    </source>
</evidence>
<evidence type="ECO:0000256" key="2">
    <source>
        <dbReference type="SAM" id="Phobius"/>
    </source>
</evidence>
<proteinExistence type="inferred from homology"/>
<comment type="caution">
    <text evidence="3">The sequence shown here is derived from an EMBL/GenBank/DDBJ whole genome shotgun (WGS) entry which is preliminary data.</text>
</comment>
<reference evidence="3" key="1">
    <citation type="journal article" date="2020" name="Front. Microbiol.">
        <title>Phenotypic and Genetic Characterization of the Cheese Ripening Yeast Geotrichum candidum.</title>
        <authorList>
            <person name="Perkins V."/>
            <person name="Vignola S."/>
            <person name="Lessard M.H."/>
            <person name="Plante P.L."/>
            <person name="Corbeil J."/>
            <person name="Dugat-Bony E."/>
            <person name="Frenette M."/>
            <person name="Labrie S."/>
        </authorList>
    </citation>
    <scope>NUCLEOTIDE SEQUENCE</scope>
    <source>
        <strain evidence="3">LMA-70</strain>
    </source>
</reference>
<keyword evidence="2" id="KW-0472">Membrane</keyword>
<dbReference type="Proteomes" id="UP000750522">
    <property type="component" value="Unassembled WGS sequence"/>
</dbReference>
<dbReference type="Pfam" id="PF03452">
    <property type="entry name" value="Anp1"/>
    <property type="match status" value="1"/>
</dbReference>
<keyword evidence="2" id="KW-0812">Transmembrane</keyword>
<dbReference type="PANTHER" id="PTHR43083:SF4">
    <property type="entry name" value="N-GLYCOSYL-TRANSFERASE (AFU_ORTHOLOGUE AFUA_4G06870)"/>
    <property type="match status" value="1"/>
</dbReference>
<dbReference type="EMBL" id="QQZK01000052">
    <property type="protein sequence ID" value="KAF5100027.1"/>
    <property type="molecule type" value="Genomic_DNA"/>
</dbReference>
<evidence type="ECO:0008006" key="5">
    <source>
        <dbReference type="Google" id="ProtNLM"/>
    </source>
</evidence>
<keyword evidence="2" id="KW-1133">Transmembrane helix</keyword>
<accession>A0A9P5G568</accession>
<dbReference type="PANTHER" id="PTHR43083">
    <property type="entry name" value="MANNAN POLYMERASE II"/>
    <property type="match status" value="1"/>
</dbReference>
<gene>
    <name evidence="3" type="ORF">DV451_002734</name>
</gene>